<dbReference type="SUPFAM" id="SSF69075">
    <property type="entry name" value="Glutamyl tRNA-reductase dimerization domain"/>
    <property type="match status" value="1"/>
</dbReference>
<dbReference type="PROSITE" id="PS00747">
    <property type="entry name" value="GLUTR"/>
    <property type="match status" value="1"/>
</dbReference>
<proteinExistence type="inferred from homology"/>
<dbReference type="AlphaFoldDB" id="A0A212R6S2"/>
<feature type="domain" description="Tetrapyrrole biosynthesis glutamyl-tRNA reductase dimerisation" evidence="14">
    <location>
        <begin position="316"/>
        <end position="411"/>
    </location>
</feature>
<evidence type="ECO:0000256" key="9">
    <source>
        <dbReference type="PIRSR" id="PIRSR000445-1"/>
    </source>
</evidence>
<name>A0A212R6S2_9CHLR</name>
<dbReference type="SUPFAM" id="SSF51735">
    <property type="entry name" value="NAD(P)-binding Rossmann-fold domains"/>
    <property type="match status" value="1"/>
</dbReference>
<evidence type="ECO:0000259" key="14">
    <source>
        <dbReference type="Pfam" id="PF00745"/>
    </source>
</evidence>
<evidence type="ECO:0000256" key="12">
    <source>
        <dbReference type="PIRSR" id="PIRSR000445-4"/>
    </source>
</evidence>
<organism evidence="17 18">
    <name type="scientific">Thermoflexus hugenholtzii JAD2</name>
    <dbReference type="NCBI Taxonomy" id="877466"/>
    <lineage>
        <taxon>Bacteria</taxon>
        <taxon>Bacillati</taxon>
        <taxon>Chloroflexota</taxon>
        <taxon>Thermoflexia</taxon>
        <taxon>Thermoflexales</taxon>
        <taxon>Thermoflexaceae</taxon>
        <taxon>Thermoflexus</taxon>
    </lineage>
</organism>
<protein>
    <recommendedName>
        <fullName evidence="3 8">Glutamyl-tRNA reductase</fullName>
        <shortName evidence="8">GluTR</shortName>
        <ecNumber evidence="3 8">1.2.1.70</ecNumber>
    </recommendedName>
</protein>
<dbReference type="Gene3D" id="3.40.50.720">
    <property type="entry name" value="NAD(P)-binding Rossmann-like Domain"/>
    <property type="match status" value="1"/>
</dbReference>
<dbReference type="PANTHER" id="PTHR43013:SF1">
    <property type="entry name" value="GLUTAMYL-TRNA REDUCTASE"/>
    <property type="match status" value="1"/>
</dbReference>
<dbReference type="UniPathway" id="UPA00251">
    <property type="reaction ID" value="UER00316"/>
</dbReference>
<feature type="site" description="Important for activity" evidence="8 12">
    <location>
        <position position="93"/>
    </location>
</feature>
<dbReference type="InterPro" id="IPR000343">
    <property type="entry name" value="4pyrrol_synth_GluRdtase"/>
</dbReference>
<feature type="binding site" evidence="8 10">
    <location>
        <begin position="108"/>
        <end position="110"/>
    </location>
    <ligand>
        <name>substrate</name>
    </ligand>
</feature>
<dbReference type="InterPro" id="IPR036453">
    <property type="entry name" value="GluRdtase_dimer_dom_sf"/>
</dbReference>
<comment type="pathway">
    <text evidence="1 8 13">Porphyrin-containing compound metabolism; protoporphyrin-IX biosynthesis; 5-aminolevulinate from L-glutamyl-tRNA(Glu): step 1/2.</text>
</comment>
<evidence type="ECO:0000256" key="2">
    <source>
        <dbReference type="ARBA" id="ARBA00005916"/>
    </source>
</evidence>
<dbReference type="SUPFAM" id="SSF69742">
    <property type="entry name" value="Glutamyl tRNA-reductase catalytic, N-terminal domain"/>
    <property type="match status" value="1"/>
</dbReference>
<dbReference type="Pfam" id="PF01488">
    <property type="entry name" value="Shikimate_DH"/>
    <property type="match status" value="1"/>
</dbReference>
<keyword evidence="5 8" id="KW-0560">Oxidoreductase</keyword>
<comment type="subunit">
    <text evidence="8">Homodimer.</text>
</comment>
<dbReference type="PANTHER" id="PTHR43013">
    <property type="entry name" value="GLUTAMYL-TRNA REDUCTASE"/>
    <property type="match status" value="1"/>
</dbReference>
<dbReference type="PIRSF" id="PIRSF000445">
    <property type="entry name" value="4pyrrol_synth_GluRdtase"/>
    <property type="match status" value="1"/>
</dbReference>
<comment type="similarity">
    <text evidence="2 8 13">Belongs to the glutamyl-tRNA reductase family.</text>
</comment>
<evidence type="ECO:0000256" key="10">
    <source>
        <dbReference type="PIRSR" id="PIRSR000445-2"/>
    </source>
</evidence>
<dbReference type="Pfam" id="PF05201">
    <property type="entry name" value="GlutR_N"/>
    <property type="match status" value="1"/>
</dbReference>
<dbReference type="InterPro" id="IPR018214">
    <property type="entry name" value="GluRdtase_CS"/>
</dbReference>
<dbReference type="Gene3D" id="3.30.460.30">
    <property type="entry name" value="Glutamyl-tRNA reductase, N-terminal domain"/>
    <property type="match status" value="1"/>
</dbReference>
<comment type="domain">
    <text evidence="8">Possesses an unusual extended V-shaped dimeric structure with each monomer consisting of three distinct domains arranged along a curved 'spinal' alpha-helix. The N-terminal catalytic domain specifically recognizes the glutamate moiety of the substrate. The second domain is the NADPH-binding domain, and the third C-terminal domain is responsible for dimerization.</text>
</comment>
<feature type="binding site" evidence="8 10">
    <location>
        <begin position="51"/>
        <end position="54"/>
    </location>
    <ligand>
        <name>substrate</name>
    </ligand>
</feature>
<feature type="domain" description="Quinate/shikimate 5-dehydrogenase/glutamyl-tRNA reductase" evidence="15">
    <location>
        <begin position="172"/>
        <end position="300"/>
    </location>
</feature>
<feature type="binding site" evidence="8 11">
    <location>
        <begin position="182"/>
        <end position="187"/>
    </location>
    <ligand>
        <name>NADP(+)</name>
        <dbReference type="ChEBI" id="CHEBI:58349"/>
    </ligand>
</feature>
<evidence type="ECO:0000313" key="18">
    <source>
        <dbReference type="Proteomes" id="UP000197025"/>
    </source>
</evidence>
<evidence type="ECO:0000313" key="17">
    <source>
        <dbReference type="EMBL" id="SNB67839.1"/>
    </source>
</evidence>
<comment type="function">
    <text evidence="8">Catalyzes the NADPH-dependent reduction of glutamyl-tRNA(Glu) to glutamate 1-semialdehyde (GSA).</text>
</comment>
<dbReference type="Pfam" id="PF00745">
    <property type="entry name" value="GlutR_dimer"/>
    <property type="match status" value="1"/>
</dbReference>
<dbReference type="InterPro" id="IPR015896">
    <property type="entry name" value="4pyrrol_synth_GluRdtase_dimer"/>
</dbReference>
<evidence type="ECO:0000259" key="15">
    <source>
        <dbReference type="Pfam" id="PF01488"/>
    </source>
</evidence>
<evidence type="ECO:0000256" key="5">
    <source>
        <dbReference type="ARBA" id="ARBA00023002"/>
    </source>
</evidence>
<dbReference type="InParanoid" id="A0A212R6S2"/>
<keyword evidence="18" id="KW-1185">Reference proteome</keyword>
<feature type="binding site" evidence="8 10">
    <location>
        <position position="103"/>
    </location>
    <ligand>
        <name>substrate</name>
    </ligand>
</feature>
<sequence>MSGPGGEIFGVGTHRRASVSAGGFGFPPEQVRAWLSALRAGGLPEAVVLSTCERLEIYGVGTADVAAAFLQQALGMGSPLPLTRWAGSTAVRHLFRVAAGLDSTAVGEPEILGQVREALTLAREAGTVGAILGPLFDRAIALGRAVRSRTDLGRFPSSLAALAVQEIRERVGLAGKRILVVGAGAMGSAVVRAVGRDRPLRLRVLSRTLERARQLAEPAGGEAGTLTDLISSLIEADVAFMALAIPQPILSGPELHAVAHGRGAASTDPLWLVDLGAPPNVDPQAELPPSICRIGLEDLQARGNARRQRLEAAIAQAEAMVEAAVREWEAAQRSRAVGPLIARLERRAEAIRQQELAWLWPKLGELTPAQRARIEQFAHRLVRKLLHAPLIGLKQAAGDPQALALFQALWQLEDDSFSSDGGASP</sequence>
<evidence type="ECO:0000256" key="11">
    <source>
        <dbReference type="PIRSR" id="PIRSR000445-3"/>
    </source>
</evidence>
<feature type="binding site" evidence="8 10">
    <location>
        <position position="114"/>
    </location>
    <ligand>
        <name>substrate</name>
    </ligand>
</feature>
<comment type="miscellaneous">
    <text evidence="8">During catalysis, the active site Cys acts as a nucleophile attacking the alpha-carbonyl group of tRNA-bound glutamate with the formation of a thioester intermediate between enzyme and glutamate, and the concomitant release of tRNA(Glu). The thioester intermediate is finally reduced by direct hydride transfer from NADPH, to form the product GSA.</text>
</comment>
<comment type="catalytic activity">
    <reaction evidence="7 8 13">
        <text>(S)-4-amino-5-oxopentanoate + tRNA(Glu) + NADP(+) = L-glutamyl-tRNA(Glu) + NADPH + H(+)</text>
        <dbReference type="Rhea" id="RHEA:12344"/>
        <dbReference type="Rhea" id="RHEA-COMP:9663"/>
        <dbReference type="Rhea" id="RHEA-COMP:9680"/>
        <dbReference type="ChEBI" id="CHEBI:15378"/>
        <dbReference type="ChEBI" id="CHEBI:57501"/>
        <dbReference type="ChEBI" id="CHEBI:57783"/>
        <dbReference type="ChEBI" id="CHEBI:58349"/>
        <dbReference type="ChEBI" id="CHEBI:78442"/>
        <dbReference type="ChEBI" id="CHEBI:78520"/>
        <dbReference type="EC" id="1.2.1.70"/>
    </reaction>
</comment>
<evidence type="ECO:0000259" key="16">
    <source>
        <dbReference type="Pfam" id="PF05201"/>
    </source>
</evidence>
<gene>
    <name evidence="8" type="primary">hemA</name>
    <name evidence="17" type="ORF">SAMN02746019_00001860</name>
</gene>
<dbReference type="InterPro" id="IPR015895">
    <property type="entry name" value="4pyrrol_synth_GluRdtase_N"/>
</dbReference>
<evidence type="ECO:0000256" key="7">
    <source>
        <dbReference type="ARBA" id="ARBA00047464"/>
    </source>
</evidence>
<dbReference type="InterPro" id="IPR006151">
    <property type="entry name" value="Shikm_DH/Glu-tRNA_Rdtase"/>
</dbReference>
<evidence type="ECO:0000256" key="1">
    <source>
        <dbReference type="ARBA" id="ARBA00005059"/>
    </source>
</evidence>
<dbReference type="GO" id="GO:0008883">
    <property type="term" value="F:glutamyl-tRNA reductase activity"/>
    <property type="evidence" value="ECO:0007669"/>
    <property type="project" value="UniProtKB-UniRule"/>
</dbReference>
<dbReference type="EMBL" id="FYEK01000035">
    <property type="protein sequence ID" value="SNB67839.1"/>
    <property type="molecule type" value="Genomic_DNA"/>
</dbReference>
<dbReference type="GO" id="GO:0019353">
    <property type="term" value="P:protoporphyrinogen IX biosynthetic process from glutamate"/>
    <property type="evidence" value="ECO:0007669"/>
    <property type="project" value="TreeGrafter"/>
</dbReference>
<reference evidence="18" key="1">
    <citation type="submission" date="2017-06" db="EMBL/GenBank/DDBJ databases">
        <authorList>
            <person name="Varghese N."/>
            <person name="Submissions S."/>
        </authorList>
    </citation>
    <scope>NUCLEOTIDE SEQUENCE [LARGE SCALE GENOMIC DNA]</scope>
    <source>
        <strain evidence="18">JAD2</strain>
    </source>
</reference>
<evidence type="ECO:0000256" key="3">
    <source>
        <dbReference type="ARBA" id="ARBA00012970"/>
    </source>
</evidence>
<dbReference type="InterPro" id="IPR036343">
    <property type="entry name" value="GluRdtase_N_sf"/>
</dbReference>
<keyword evidence="4 8" id="KW-0521">NADP</keyword>
<keyword evidence="6 8" id="KW-0627">Porphyrin biosynthesis</keyword>
<evidence type="ECO:0000256" key="13">
    <source>
        <dbReference type="RuleBase" id="RU000584"/>
    </source>
</evidence>
<dbReference type="Proteomes" id="UP000197025">
    <property type="component" value="Unassembled WGS sequence"/>
</dbReference>
<evidence type="ECO:0000256" key="6">
    <source>
        <dbReference type="ARBA" id="ARBA00023244"/>
    </source>
</evidence>
<dbReference type="FunCoup" id="A0A212R6S2">
    <property type="interactions" value="344"/>
</dbReference>
<evidence type="ECO:0000256" key="8">
    <source>
        <dbReference type="HAMAP-Rule" id="MF_00087"/>
    </source>
</evidence>
<dbReference type="RefSeq" id="WP_088571574.1">
    <property type="nucleotide sequence ID" value="NZ_FYEK01000035.1"/>
</dbReference>
<evidence type="ECO:0000256" key="4">
    <source>
        <dbReference type="ARBA" id="ARBA00022857"/>
    </source>
</evidence>
<feature type="domain" description="Glutamyl-tRNA reductase N-terminal" evidence="16">
    <location>
        <begin position="14"/>
        <end position="150"/>
    </location>
</feature>
<accession>A0A212R6S2</accession>
<feature type="active site" description="Nucleophile" evidence="8 9">
    <location>
        <position position="52"/>
    </location>
</feature>
<dbReference type="InterPro" id="IPR036291">
    <property type="entry name" value="NAD(P)-bd_dom_sf"/>
</dbReference>
<dbReference type="EC" id="1.2.1.70" evidence="3 8"/>
<dbReference type="HAMAP" id="MF_00087">
    <property type="entry name" value="Glu_tRNA_reductase"/>
    <property type="match status" value="1"/>
</dbReference>
<dbReference type="GO" id="GO:0050661">
    <property type="term" value="F:NADP binding"/>
    <property type="evidence" value="ECO:0007669"/>
    <property type="project" value="InterPro"/>
</dbReference>
<dbReference type="NCBIfam" id="TIGR01035">
    <property type="entry name" value="hemA"/>
    <property type="match status" value="1"/>
</dbReference>
<dbReference type="OrthoDB" id="110209at2"/>